<dbReference type="SUPFAM" id="SSF53067">
    <property type="entry name" value="Actin-like ATPase domain"/>
    <property type="match status" value="2"/>
</dbReference>
<dbReference type="Gene3D" id="3.30.420.40">
    <property type="match status" value="2"/>
</dbReference>
<organism evidence="3 4">
    <name type="scientific">Lucilia cuprina</name>
    <name type="common">Green bottle fly</name>
    <name type="synonym">Australian sheep blowfly</name>
    <dbReference type="NCBI Taxonomy" id="7375"/>
    <lineage>
        <taxon>Eukaryota</taxon>
        <taxon>Metazoa</taxon>
        <taxon>Ecdysozoa</taxon>
        <taxon>Arthropoda</taxon>
        <taxon>Hexapoda</taxon>
        <taxon>Insecta</taxon>
        <taxon>Pterygota</taxon>
        <taxon>Neoptera</taxon>
        <taxon>Endopterygota</taxon>
        <taxon>Diptera</taxon>
        <taxon>Brachycera</taxon>
        <taxon>Muscomorpha</taxon>
        <taxon>Oestroidea</taxon>
        <taxon>Calliphoridae</taxon>
        <taxon>Luciliinae</taxon>
        <taxon>Lucilia</taxon>
    </lineage>
</organism>
<keyword evidence="4" id="KW-1185">Reference proteome</keyword>
<comment type="caution">
    <text evidence="3">The sequence shown here is derived from an EMBL/GenBank/DDBJ whole genome shotgun (WGS) entry which is preliminary data.</text>
</comment>
<reference evidence="3 4" key="1">
    <citation type="journal article" date="2015" name="Nat. Commun.">
        <title>Lucilia cuprina genome unlocks parasitic fly biology to underpin future interventions.</title>
        <authorList>
            <person name="Anstead C.A."/>
            <person name="Korhonen P.K."/>
            <person name="Young N.D."/>
            <person name="Hall R.S."/>
            <person name="Jex A.R."/>
            <person name="Murali S.C."/>
            <person name="Hughes D.S."/>
            <person name="Lee S.F."/>
            <person name="Perry T."/>
            <person name="Stroehlein A.J."/>
            <person name="Ansell B.R."/>
            <person name="Breugelmans B."/>
            <person name="Hofmann A."/>
            <person name="Qu J."/>
            <person name="Dugan S."/>
            <person name="Lee S.L."/>
            <person name="Chao H."/>
            <person name="Dinh H."/>
            <person name="Han Y."/>
            <person name="Doddapaneni H.V."/>
            <person name="Worley K.C."/>
            <person name="Muzny D.M."/>
            <person name="Ioannidis P."/>
            <person name="Waterhouse R.M."/>
            <person name="Zdobnov E.M."/>
            <person name="James P.J."/>
            <person name="Bagnall N.H."/>
            <person name="Kotze A.C."/>
            <person name="Gibbs R.A."/>
            <person name="Richards S."/>
            <person name="Batterham P."/>
            <person name="Gasser R.B."/>
        </authorList>
    </citation>
    <scope>NUCLEOTIDE SEQUENCE [LARGE SCALE GENOMIC DNA]</scope>
    <source>
        <strain evidence="3 4">LS</strain>
        <tissue evidence="3">Full body</tissue>
    </source>
</reference>
<dbReference type="InterPro" id="IPR004000">
    <property type="entry name" value="Actin"/>
</dbReference>
<gene>
    <name evidence="3" type="ORF">FF38_00188</name>
</gene>
<protein>
    <recommendedName>
        <fullName evidence="5">Actin</fullName>
    </recommendedName>
</protein>
<comment type="similarity">
    <text evidence="1 2">Belongs to the actin family.</text>
</comment>
<dbReference type="AlphaFoldDB" id="A0A0L0BTP2"/>
<evidence type="ECO:0000256" key="1">
    <source>
        <dbReference type="ARBA" id="ARBA00006752"/>
    </source>
</evidence>
<evidence type="ECO:0008006" key="5">
    <source>
        <dbReference type="Google" id="ProtNLM"/>
    </source>
</evidence>
<dbReference type="PANTHER" id="PTHR11937">
    <property type="entry name" value="ACTIN"/>
    <property type="match status" value="1"/>
</dbReference>
<sequence>MSCFGLCGKEQKPKYDEFRVVYNKAAETVVIETQTSDHEVPQQQQQPHNTIAIIDFGTSVIRAGFAGDESPLITIPTVVGKSTVDDVTKKVFGATALTSSNSYKLSYPVERGFIKDWHDAEELLEHVIEKDLHIQPKMQQLILTEAPNNPPVNQEKTAEMMFEKFQFSSFLLVPSTPMGMYGYGSTTGVIVESGAGQTHIVAIKDGDYIKDSYRHIPVGGNDLTRYMGQLLTQSGNARYFHGQRNEHEILNEIKRIGCNIVLNYDEEVKKSQMNPDFITDHAILRDGTMIAMKTESYQVPELLFKPELIGIHTGGIPQNIYDCIESCDAALRAKLYGNICLCGGNTMFPGIRDRLLWEVRTFAGPNVNVKINALPQRENLVFLGASLLGVCPKLRDNLISYQEYREVGSQIVHWKFF</sequence>
<evidence type="ECO:0000313" key="3">
    <source>
        <dbReference type="EMBL" id="KNC22599.1"/>
    </source>
</evidence>
<dbReference type="EMBL" id="JRES01001480">
    <property type="protein sequence ID" value="KNC22599.1"/>
    <property type="molecule type" value="Genomic_DNA"/>
</dbReference>
<dbReference type="STRING" id="7375.A0A0L0BTP2"/>
<dbReference type="Gene3D" id="3.90.640.10">
    <property type="entry name" value="Actin, Chain A, domain 4"/>
    <property type="match status" value="1"/>
</dbReference>
<dbReference type="InterPro" id="IPR043129">
    <property type="entry name" value="ATPase_NBD"/>
</dbReference>
<dbReference type="FunFam" id="3.30.420.40:FF:000050">
    <property type="entry name" value="Actin, alpha skeletal muscle"/>
    <property type="match status" value="1"/>
</dbReference>
<dbReference type="PRINTS" id="PR00190">
    <property type="entry name" value="ACTIN"/>
</dbReference>
<evidence type="ECO:0000256" key="2">
    <source>
        <dbReference type="RuleBase" id="RU000487"/>
    </source>
</evidence>
<name>A0A0L0BTP2_LUCCU</name>
<evidence type="ECO:0000313" key="4">
    <source>
        <dbReference type="Proteomes" id="UP000037069"/>
    </source>
</evidence>
<dbReference type="SMART" id="SM00268">
    <property type="entry name" value="ACTIN"/>
    <property type="match status" value="1"/>
</dbReference>
<dbReference type="Pfam" id="PF00022">
    <property type="entry name" value="Actin"/>
    <property type="match status" value="1"/>
</dbReference>
<proteinExistence type="inferred from homology"/>
<dbReference type="OrthoDB" id="7895640at2759"/>
<dbReference type="Proteomes" id="UP000037069">
    <property type="component" value="Unassembled WGS sequence"/>
</dbReference>
<accession>A0A0L0BTP2</accession>